<reference evidence="2" key="1">
    <citation type="journal article" date="2021" name="Antonie Van Leeuwenhoek">
        <title>Draft genome and description of Waterburya agarophytonicola gen. nov. sp. nov. (Pleurocapsales, Cyanobacteria): a seaweed symbiont.</title>
        <authorList>
            <person name="Bonthond G."/>
            <person name="Shalygin S."/>
            <person name="Bayer T."/>
            <person name="Weinberger F."/>
        </authorList>
    </citation>
    <scope>NUCLEOTIDE SEQUENCE</scope>
    <source>
        <strain evidence="2">KI4</strain>
    </source>
</reference>
<proteinExistence type="predicted"/>
<dbReference type="Proteomes" id="UP000729733">
    <property type="component" value="Unassembled WGS sequence"/>
</dbReference>
<feature type="domain" description="DUF4332" evidence="1">
    <location>
        <begin position="12"/>
        <end position="131"/>
    </location>
</feature>
<keyword evidence="3" id="KW-1185">Reference proteome</keyword>
<protein>
    <submittedName>
        <fullName evidence="2">DUF4332 domain-containing protein</fullName>
    </submittedName>
</protein>
<evidence type="ECO:0000313" key="2">
    <source>
        <dbReference type="EMBL" id="MCC0177045.1"/>
    </source>
</evidence>
<dbReference type="InterPro" id="IPR025567">
    <property type="entry name" value="DUF4332"/>
</dbReference>
<sequence>MKSQYWSIDRLPGIMRSQVELLEENNITDTKIFLSFSTNSESKLALASKLQLNQKYINKWIALADLSRIPSVGDKYCGLLLHAGIISVAQLAQTPFHRLHGQIVRLQVATLQTKDLSPPVERIKKWVEEAKLLSNTTHQF</sequence>
<organism evidence="2 3">
    <name type="scientific">Waterburya agarophytonicola KI4</name>
    <dbReference type="NCBI Taxonomy" id="2874699"/>
    <lineage>
        <taxon>Bacteria</taxon>
        <taxon>Bacillati</taxon>
        <taxon>Cyanobacteriota</taxon>
        <taxon>Cyanophyceae</taxon>
        <taxon>Pleurocapsales</taxon>
        <taxon>Hyellaceae</taxon>
        <taxon>Waterburya</taxon>
        <taxon>Waterburya agarophytonicola</taxon>
    </lineage>
</organism>
<name>A0A964BPJ5_9CYAN</name>
<accession>A0A964BPJ5</accession>
<evidence type="ECO:0000313" key="3">
    <source>
        <dbReference type="Proteomes" id="UP000729733"/>
    </source>
</evidence>
<dbReference type="Pfam" id="PF14229">
    <property type="entry name" value="DUF4332"/>
    <property type="match status" value="1"/>
</dbReference>
<dbReference type="EMBL" id="JADWDC010000016">
    <property type="protein sequence ID" value="MCC0177045.1"/>
    <property type="molecule type" value="Genomic_DNA"/>
</dbReference>
<dbReference type="AlphaFoldDB" id="A0A964BPJ5"/>
<evidence type="ECO:0000259" key="1">
    <source>
        <dbReference type="Pfam" id="PF14229"/>
    </source>
</evidence>
<dbReference type="RefSeq" id="WP_229640083.1">
    <property type="nucleotide sequence ID" value="NZ_JADWDC010000016.1"/>
</dbReference>
<comment type="caution">
    <text evidence="2">The sequence shown here is derived from an EMBL/GenBank/DDBJ whole genome shotgun (WGS) entry which is preliminary data.</text>
</comment>
<gene>
    <name evidence="2" type="ORF">I4641_08655</name>
</gene>